<evidence type="ECO:0000313" key="7">
    <source>
        <dbReference type="EMBL" id="HIX02113.1"/>
    </source>
</evidence>
<dbReference type="InterPro" id="IPR011006">
    <property type="entry name" value="CheY-like_superfamily"/>
</dbReference>
<dbReference type="GO" id="GO:0032993">
    <property type="term" value="C:protein-DNA complex"/>
    <property type="evidence" value="ECO:0007669"/>
    <property type="project" value="TreeGrafter"/>
</dbReference>
<proteinExistence type="predicted"/>
<evidence type="ECO:0000259" key="6">
    <source>
        <dbReference type="PROSITE" id="PS50110"/>
    </source>
</evidence>
<evidence type="ECO:0000256" key="2">
    <source>
        <dbReference type="ARBA" id="ARBA00023015"/>
    </source>
</evidence>
<keyword evidence="3" id="KW-0238">DNA-binding</keyword>
<feature type="modified residue" description="4-aspartylphosphate" evidence="5">
    <location>
        <position position="52"/>
    </location>
</feature>
<accession>A0A9D1UX99</accession>
<gene>
    <name evidence="7" type="ORF">H9861_05095</name>
</gene>
<reference evidence="7" key="1">
    <citation type="journal article" date="2021" name="PeerJ">
        <title>Extensive microbial diversity within the chicken gut microbiome revealed by metagenomics and culture.</title>
        <authorList>
            <person name="Gilroy R."/>
            <person name="Ravi A."/>
            <person name="Getino M."/>
            <person name="Pursley I."/>
            <person name="Horton D.L."/>
            <person name="Alikhan N.F."/>
            <person name="Baker D."/>
            <person name="Gharbi K."/>
            <person name="Hall N."/>
            <person name="Watson M."/>
            <person name="Adriaenssens E.M."/>
            <person name="Foster-Nyarko E."/>
            <person name="Jarju S."/>
            <person name="Secka A."/>
            <person name="Antonio M."/>
            <person name="Oren A."/>
            <person name="Chaudhuri R.R."/>
            <person name="La Ragione R."/>
            <person name="Hildebrand F."/>
            <person name="Pallen M.J."/>
        </authorList>
    </citation>
    <scope>NUCLEOTIDE SEQUENCE</scope>
    <source>
        <strain evidence="7">6627</strain>
    </source>
</reference>
<dbReference type="PROSITE" id="PS50110">
    <property type="entry name" value="RESPONSE_REGULATORY"/>
    <property type="match status" value="1"/>
</dbReference>
<dbReference type="InterPro" id="IPR039420">
    <property type="entry name" value="WalR-like"/>
</dbReference>
<evidence type="ECO:0000256" key="3">
    <source>
        <dbReference type="ARBA" id="ARBA00023125"/>
    </source>
</evidence>
<keyword evidence="2" id="KW-0805">Transcription regulation</keyword>
<dbReference type="Pfam" id="PF00072">
    <property type="entry name" value="Response_reg"/>
    <property type="match status" value="1"/>
</dbReference>
<dbReference type="SMART" id="SM00448">
    <property type="entry name" value="REC"/>
    <property type="match status" value="1"/>
</dbReference>
<dbReference type="AlphaFoldDB" id="A0A9D1UX99"/>
<comment type="caution">
    <text evidence="7">The sequence shown here is derived from an EMBL/GenBank/DDBJ whole genome shotgun (WGS) entry which is preliminary data.</text>
</comment>
<dbReference type="PANTHER" id="PTHR48111:SF43">
    <property type="entry name" value="STAGE 0 SPORULATION PROTEIN A HOMOLOG"/>
    <property type="match status" value="1"/>
</dbReference>
<dbReference type="EMBL" id="DXFP01000047">
    <property type="protein sequence ID" value="HIX02113.1"/>
    <property type="molecule type" value="Genomic_DNA"/>
</dbReference>
<evidence type="ECO:0000313" key="8">
    <source>
        <dbReference type="Proteomes" id="UP000823963"/>
    </source>
</evidence>
<reference evidence="7" key="2">
    <citation type="submission" date="2021-04" db="EMBL/GenBank/DDBJ databases">
        <authorList>
            <person name="Gilroy R."/>
        </authorList>
    </citation>
    <scope>NUCLEOTIDE SEQUENCE</scope>
    <source>
        <strain evidence="7">6627</strain>
    </source>
</reference>
<keyword evidence="1 5" id="KW-0597">Phosphoprotein</keyword>
<dbReference type="Gene3D" id="3.40.50.2300">
    <property type="match status" value="1"/>
</dbReference>
<dbReference type="GO" id="GO:0000976">
    <property type="term" value="F:transcription cis-regulatory region binding"/>
    <property type="evidence" value="ECO:0007669"/>
    <property type="project" value="TreeGrafter"/>
</dbReference>
<feature type="domain" description="Response regulatory" evidence="6">
    <location>
        <begin position="3"/>
        <end position="99"/>
    </location>
</feature>
<sequence length="99" mass="11376">MTKIFIVEDDQLILQEIIQGLNKWNYQTETVNDWQNIQAEISQVKPDLITMDISLPTFNGFYWTEQIRQISNAPIIFLTAQKTNNDGVRALTAGANDFI</sequence>
<dbReference type="GO" id="GO:0006355">
    <property type="term" value="P:regulation of DNA-templated transcription"/>
    <property type="evidence" value="ECO:0007669"/>
    <property type="project" value="TreeGrafter"/>
</dbReference>
<dbReference type="InterPro" id="IPR001789">
    <property type="entry name" value="Sig_transdc_resp-reg_receiver"/>
</dbReference>
<dbReference type="GO" id="GO:0000156">
    <property type="term" value="F:phosphorelay response regulator activity"/>
    <property type="evidence" value="ECO:0007669"/>
    <property type="project" value="TreeGrafter"/>
</dbReference>
<name>A0A9D1UX99_9LACO</name>
<dbReference type="GO" id="GO:0005829">
    <property type="term" value="C:cytosol"/>
    <property type="evidence" value="ECO:0007669"/>
    <property type="project" value="TreeGrafter"/>
</dbReference>
<evidence type="ECO:0000256" key="1">
    <source>
        <dbReference type="ARBA" id="ARBA00022553"/>
    </source>
</evidence>
<dbReference type="Proteomes" id="UP000823963">
    <property type="component" value="Unassembled WGS sequence"/>
</dbReference>
<keyword evidence="4" id="KW-0804">Transcription</keyword>
<feature type="non-terminal residue" evidence="7">
    <location>
        <position position="99"/>
    </location>
</feature>
<dbReference type="PANTHER" id="PTHR48111">
    <property type="entry name" value="REGULATOR OF RPOS"/>
    <property type="match status" value="1"/>
</dbReference>
<organism evidence="7 8">
    <name type="scientific">Candidatus Ligilactobacillus excrementigallinarum</name>
    <dbReference type="NCBI Taxonomy" id="2838641"/>
    <lineage>
        <taxon>Bacteria</taxon>
        <taxon>Bacillati</taxon>
        <taxon>Bacillota</taxon>
        <taxon>Bacilli</taxon>
        <taxon>Lactobacillales</taxon>
        <taxon>Lactobacillaceae</taxon>
        <taxon>Ligilactobacillus</taxon>
    </lineage>
</organism>
<dbReference type="SUPFAM" id="SSF52172">
    <property type="entry name" value="CheY-like"/>
    <property type="match status" value="1"/>
</dbReference>
<evidence type="ECO:0000256" key="5">
    <source>
        <dbReference type="PROSITE-ProRule" id="PRU00169"/>
    </source>
</evidence>
<protein>
    <submittedName>
        <fullName evidence="7">Response regulator</fullName>
    </submittedName>
</protein>
<evidence type="ECO:0000256" key="4">
    <source>
        <dbReference type="ARBA" id="ARBA00023163"/>
    </source>
</evidence>